<feature type="repeat" description="PPR" evidence="3">
    <location>
        <begin position="232"/>
        <end position="266"/>
    </location>
</feature>
<evidence type="ECO:0008006" key="7">
    <source>
        <dbReference type="Google" id="ProtNLM"/>
    </source>
</evidence>
<dbReference type="Pfam" id="PF12854">
    <property type="entry name" value="PPR_1"/>
    <property type="match status" value="1"/>
</dbReference>
<dbReference type="PROSITE" id="PS51375">
    <property type="entry name" value="PPR"/>
    <property type="match status" value="5"/>
</dbReference>
<evidence type="ECO:0000256" key="4">
    <source>
        <dbReference type="SAM" id="Phobius"/>
    </source>
</evidence>
<dbReference type="AlphaFoldDB" id="A0A835Q181"/>
<organism evidence="5 6">
    <name type="scientific">Vanilla planifolia</name>
    <name type="common">Vanilla</name>
    <dbReference type="NCBI Taxonomy" id="51239"/>
    <lineage>
        <taxon>Eukaryota</taxon>
        <taxon>Viridiplantae</taxon>
        <taxon>Streptophyta</taxon>
        <taxon>Embryophyta</taxon>
        <taxon>Tracheophyta</taxon>
        <taxon>Spermatophyta</taxon>
        <taxon>Magnoliopsida</taxon>
        <taxon>Liliopsida</taxon>
        <taxon>Asparagales</taxon>
        <taxon>Orchidaceae</taxon>
        <taxon>Vanilloideae</taxon>
        <taxon>Vanilleae</taxon>
        <taxon>Vanilla</taxon>
    </lineage>
</organism>
<dbReference type="Gene3D" id="1.25.40.10">
    <property type="entry name" value="Tetratricopeptide repeat domain"/>
    <property type="match status" value="4"/>
</dbReference>
<dbReference type="GO" id="GO:0003723">
    <property type="term" value="F:RNA binding"/>
    <property type="evidence" value="ECO:0007669"/>
    <property type="project" value="InterPro"/>
</dbReference>
<keyword evidence="4" id="KW-0472">Membrane</keyword>
<keyword evidence="4" id="KW-1133">Transmembrane helix</keyword>
<dbReference type="InterPro" id="IPR046960">
    <property type="entry name" value="PPR_At4g14850-like_plant"/>
</dbReference>
<comment type="caution">
    <text evidence="5">The sequence shown here is derived from an EMBL/GenBank/DDBJ whole genome shotgun (WGS) entry which is preliminary data.</text>
</comment>
<evidence type="ECO:0000256" key="1">
    <source>
        <dbReference type="ARBA" id="ARBA00006643"/>
    </source>
</evidence>
<evidence type="ECO:0000313" key="6">
    <source>
        <dbReference type="Proteomes" id="UP000639772"/>
    </source>
</evidence>
<dbReference type="Proteomes" id="UP000639772">
    <property type="component" value="Chromosome 11"/>
</dbReference>
<proteinExistence type="inferred from homology"/>
<dbReference type="FunFam" id="1.25.40.10:FF:000090">
    <property type="entry name" value="Pentatricopeptide repeat-containing protein, chloroplastic"/>
    <property type="match status" value="1"/>
</dbReference>
<feature type="transmembrane region" description="Helical" evidence="4">
    <location>
        <begin position="92"/>
        <end position="113"/>
    </location>
</feature>
<protein>
    <recommendedName>
        <fullName evidence="7">Pentatricopeptide repeat-containing protein</fullName>
    </recommendedName>
</protein>
<dbReference type="GO" id="GO:0009451">
    <property type="term" value="P:RNA modification"/>
    <property type="evidence" value="ECO:0007669"/>
    <property type="project" value="InterPro"/>
</dbReference>
<dbReference type="PANTHER" id="PTHR47926:SF403">
    <property type="entry name" value="PENTACOTRIPEPTIDE-REPEAT REGION OF PRORP DOMAIN-CONTAINING PROTEIN"/>
    <property type="match status" value="1"/>
</dbReference>
<feature type="repeat" description="PPR" evidence="3">
    <location>
        <begin position="31"/>
        <end position="65"/>
    </location>
</feature>
<keyword evidence="2" id="KW-0677">Repeat</keyword>
<accession>A0A835Q181</accession>
<name>A0A835Q181_VANPL</name>
<gene>
    <name evidence="5" type="ORF">HPP92_020732</name>
</gene>
<keyword evidence="4" id="KW-0812">Transmembrane</keyword>
<comment type="similarity">
    <text evidence="1">Belongs to the PPR family. PCMP-H subfamily.</text>
</comment>
<feature type="repeat" description="PPR" evidence="3">
    <location>
        <begin position="368"/>
        <end position="403"/>
    </location>
</feature>
<sequence length="485" mass="53804">MPSLCIRRAAELGNAAYANFLFSTSSGDPPHILLWNALIRGSVQAEHHEKALNLFALMHHRGLYPNEFTYHDAFSACSALRECDIGKKAHCLVIKAGFALVPLVAISLFNFYAAMEAICSTGAGLLNTRIMFDDMSTKSIGLWNRMVAVYVGIADLTSARKLFDKMPDRDVVSWNTMLSGYAKAKDAASAEDLFHKMPERNVFSWTAMVGAFARGGNLEAARRLFDEMPERNAVSWNCMLSSYTQRGEFKMALNLFLEMQSKGLAPDGFTFVSALSACAHLGALDTGKWIHFHLMGNCIRFGAIVGTALVEMYAKCGDIGSAFRTFIKAAEKDVFCWNVMIKALAAHGMARSALDLFARMRKERLQLNDFTFMSVLFACSHTGLVEEGRRVFVSMEREFGIKPRMEHYGCLVDLLCRAGQVEDAYQVVKEMPYMPDVSVWGALLGGCRAGTNVSSTEKTIARMEEIEDNGSGVYVTLSNIWLFKI</sequence>
<evidence type="ECO:0000256" key="2">
    <source>
        <dbReference type="ARBA" id="ARBA00022737"/>
    </source>
</evidence>
<evidence type="ECO:0000313" key="5">
    <source>
        <dbReference type="EMBL" id="KAG0462256.1"/>
    </source>
</evidence>
<dbReference type="FunFam" id="1.25.40.10:FF:000333">
    <property type="entry name" value="Pentatricopeptide repeat-containing protein"/>
    <property type="match status" value="1"/>
</dbReference>
<feature type="repeat" description="PPR" evidence="3">
    <location>
        <begin position="333"/>
        <end position="367"/>
    </location>
</feature>
<evidence type="ECO:0000256" key="3">
    <source>
        <dbReference type="PROSITE-ProRule" id="PRU00708"/>
    </source>
</evidence>
<dbReference type="InterPro" id="IPR011990">
    <property type="entry name" value="TPR-like_helical_dom_sf"/>
</dbReference>
<dbReference type="Pfam" id="PF13041">
    <property type="entry name" value="PPR_2"/>
    <property type="match status" value="4"/>
</dbReference>
<dbReference type="EMBL" id="JADCNM010000011">
    <property type="protein sequence ID" value="KAG0462256.1"/>
    <property type="molecule type" value="Genomic_DNA"/>
</dbReference>
<dbReference type="NCBIfam" id="TIGR00756">
    <property type="entry name" value="PPR"/>
    <property type="match status" value="6"/>
</dbReference>
<dbReference type="InterPro" id="IPR002885">
    <property type="entry name" value="PPR_rpt"/>
</dbReference>
<reference evidence="5 6" key="1">
    <citation type="journal article" date="2020" name="Nat. Food">
        <title>A phased Vanilla planifolia genome enables genetic improvement of flavour and production.</title>
        <authorList>
            <person name="Hasing T."/>
            <person name="Tang H."/>
            <person name="Brym M."/>
            <person name="Khazi F."/>
            <person name="Huang T."/>
            <person name="Chambers A.H."/>
        </authorList>
    </citation>
    <scope>NUCLEOTIDE SEQUENCE [LARGE SCALE GENOMIC DNA]</scope>
    <source>
        <tissue evidence="5">Leaf</tissue>
    </source>
</reference>
<feature type="repeat" description="PPR" evidence="3">
    <location>
        <begin position="170"/>
        <end position="204"/>
    </location>
</feature>
<dbReference type="OrthoDB" id="185373at2759"/>
<dbReference type="PANTHER" id="PTHR47926">
    <property type="entry name" value="PENTATRICOPEPTIDE REPEAT-CONTAINING PROTEIN"/>
    <property type="match status" value="1"/>
</dbReference>